<dbReference type="Proteomes" id="UP000250166">
    <property type="component" value="Unassembled WGS sequence"/>
</dbReference>
<gene>
    <name evidence="2" type="ORF">NCTC13102_00330</name>
</gene>
<reference evidence="2 3" key="1">
    <citation type="submission" date="2018-06" db="EMBL/GenBank/DDBJ databases">
        <authorList>
            <consortium name="Pathogen Informatics"/>
            <person name="Doyle S."/>
        </authorList>
    </citation>
    <scope>NUCLEOTIDE SEQUENCE [LARGE SCALE GENOMIC DNA]</scope>
    <source>
        <strain evidence="2 3">NCTC13102</strain>
    </source>
</reference>
<dbReference type="SUPFAM" id="SSF53756">
    <property type="entry name" value="UDP-Glycosyltransferase/glycogen phosphorylase"/>
    <property type="match status" value="1"/>
</dbReference>
<organism evidence="2 3">
    <name type="scientific">Helicobacter fennelliae</name>
    <dbReference type="NCBI Taxonomy" id="215"/>
    <lineage>
        <taxon>Bacteria</taxon>
        <taxon>Pseudomonadati</taxon>
        <taxon>Campylobacterota</taxon>
        <taxon>Epsilonproteobacteria</taxon>
        <taxon>Campylobacterales</taxon>
        <taxon>Helicobacteraceae</taxon>
        <taxon>Helicobacter</taxon>
    </lineage>
</organism>
<dbReference type="Pfam" id="PF00534">
    <property type="entry name" value="Glycos_transf_1"/>
    <property type="match status" value="1"/>
</dbReference>
<keyword evidence="2" id="KW-0328">Glycosyltransferase</keyword>
<proteinExistence type="predicted"/>
<evidence type="ECO:0000259" key="1">
    <source>
        <dbReference type="Pfam" id="PF00534"/>
    </source>
</evidence>
<evidence type="ECO:0000313" key="3">
    <source>
        <dbReference type="Proteomes" id="UP000250166"/>
    </source>
</evidence>
<dbReference type="AlphaFoldDB" id="A0A2X3AY06"/>
<evidence type="ECO:0000313" key="2">
    <source>
        <dbReference type="EMBL" id="SQB97718.1"/>
    </source>
</evidence>
<dbReference type="GO" id="GO:0004373">
    <property type="term" value="F:alpha-1,4-glucan glucosyltransferase (UDP-glucose donor) activity"/>
    <property type="evidence" value="ECO:0007669"/>
    <property type="project" value="UniProtKB-EC"/>
</dbReference>
<dbReference type="Gene3D" id="3.40.50.2000">
    <property type="entry name" value="Glycogen Phosphorylase B"/>
    <property type="match status" value="2"/>
</dbReference>
<dbReference type="PANTHER" id="PTHR12526:SF638">
    <property type="entry name" value="SPORE COAT PROTEIN SA"/>
    <property type="match status" value="1"/>
</dbReference>
<sequence length="140" mass="16120">MIPKSQIEQWHNEGIIEYLGQSDDVRPFIMQSLCVVLPSFYKEGVPRILLEAMSMGKPIITTNTSGCKELVRNGFNGFICEPKNAHSLYEAMQNFINTPLQQRQKIGKQSRQIVLRKYDKSLILKQYTQTLHSICQDKKS</sequence>
<dbReference type="PANTHER" id="PTHR12526">
    <property type="entry name" value="GLYCOSYLTRANSFERASE"/>
    <property type="match status" value="1"/>
</dbReference>
<dbReference type="EC" id="2.4.1.-" evidence="2"/>
<dbReference type="EMBL" id="UAWL01000006">
    <property type="protein sequence ID" value="SQB97718.1"/>
    <property type="molecule type" value="Genomic_DNA"/>
</dbReference>
<dbReference type="InterPro" id="IPR001296">
    <property type="entry name" value="Glyco_trans_1"/>
</dbReference>
<protein>
    <submittedName>
        <fullName evidence="2">Glycosyltransferase</fullName>
        <ecNumber evidence="2">2.4.1.-</ecNumber>
        <ecNumber evidence="2">2.4.1.11</ecNumber>
    </submittedName>
</protein>
<dbReference type="EC" id="2.4.1.11" evidence="2"/>
<dbReference type="RefSeq" id="WP_258399787.1">
    <property type="nucleotide sequence ID" value="NZ_UAWL01000006.1"/>
</dbReference>
<feature type="domain" description="Glycosyl transferase family 1" evidence="1">
    <location>
        <begin position="4"/>
        <end position="112"/>
    </location>
</feature>
<accession>A0A2X3AY06</accession>
<name>A0A2X3AY06_9HELI</name>
<keyword evidence="2" id="KW-0808">Transferase</keyword>